<evidence type="ECO:0000256" key="3">
    <source>
        <dbReference type="ARBA" id="ARBA00022801"/>
    </source>
</evidence>
<comment type="caution">
    <text evidence="7">The sequence shown here is derived from an EMBL/GenBank/DDBJ whole genome shotgun (WGS) entry which is preliminary data.</text>
</comment>
<dbReference type="InterPro" id="IPR003695">
    <property type="entry name" value="Ppx_GppA_N"/>
</dbReference>
<feature type="domain" description="Exopolyphosphatase C-terminal" evidence="6">
    <location>
        <begin position="316"/>
        <end position="503"/>
    </location>
</feature>
<name>A0A178YAS0_SINSA</name>
<dbReference type="Proteomes" id="UP000078507">
    <property type="component" value="Unassembled WGS sequence"/>
</dbReference>
<dbReference type="PANTHER" id="PTHR30005:SF0">
    <property type="entry name" value="RETROGRADE REGULATION PROTEIN 2"/>
    <property type="match status" value="1"/>
</dbReference>
<keyword evidence="8" id="KW-1185">Reference proteome</keyword>
<reference evidence="7 8" key="1">
    <citation type="submission" date="2015-11" db="EMBL/GenBank/DDBJ databases">
        <title>Ensifer anhuiense sp. nov., an effective nitrogen fixation bacterium with Glycine soja.</title>
        <authorList>
            <person name="Yan H."/>
            <person name="Chen W."/>
        </authorList>
    </citation>
    <scope>NUCLEOTIDE SEQUENCE [LARGE SCALE GENOMIC DNA]</scope>
    <source>
        <strain evidence="7 8">LMG 7837</strain>
    </source>
</reference>
<dbReference type="Gene3D" id="1.10.3210.10">
    <property type="entry name" value="Hypothetical protein af1432"/>
    <property type="match status" value="1"/>
</dbReference>
<dbReference type="NCBIfam" id="TIGR03706">
    <property type="entry name" value="exo_poly_only"/>
    <property type="match status" value="1"/>
</dbReference>
<dbReference type="PANTHER" id="PTHR30005">
    <property type="entry name" value="EXOPOLYPHOSPHATASE"/>
    <property type="match status" value="1"/>
</dbReference>
<feature type="domain" description="Ppx/GppA phosphatase N-terminal" evidence="5">
    <location>
        <begin position="31"/>
        <end position="307"/>
    </location>
</feature>
<dbReference type="SUPFAM" id="SSF53067">
    <property type="entry name" value="Actin-like ATPase domain"/>
    <property type="match status" value="2"/>
</dbReference>
<evidence type="ECO:0000256" key="2">
    <source>
        <dbReference type="ARBA" id="ARBA00012451"/>
    </source>
</evidence>
<dbReference type="Gene3D" id="3.30.420.150">
    <property type="entry name" value="Exopolyphosphatase. Domain 2"/>
    <property type="match status" value="1"/>
</dbReference>
<dbReference type="InterPro" id="IPR043129">
    <property type="entry name" value="ATPase_NBD"/>
</dbReference>
<accession>A0A178YAS0</accession>
<evidence type="ECO:0000259" key="6">
    <source>
        <dbReference type="Pfam" id="PF21697"/>
    </source>
</evidence>
<dbReference type="InterPro" id="IPR048951">
    <property type="entry name" value="Ppx_C"/>
</dbReference>
<dbReference type="EC" id="3.6.1.11" evidence="2"/>
<evidence type="ECO:0000313" key="8">
    <source>
        <dbReference type="Proteomes" id="UP000078507"/>
    </source>
</evidence>
<dbReference type="InterPro" id="IPR022371">
    <property type="entry name" value="Exopolyphosphatase"/>
</dbReference>
<dbReference type="CDD" id="cd24052">
    <property type="entry name" value="ASKHA_NBD_HpPPX-GppA-like"/>
    <property type="match status" value="1"/>
</dbReference>
<gene>
    <name evidence="7" type="ORF">ATB98_16870</name>
</gene>
<dbReference type="EMBL" id="LNQB01000073">
    <property type="protein sequence ID" value="OAP44558.1"/>
    <property type="molecule type" value="Genomic_DNA"/>
</dbReference>
<dbReference type="OrthoDB" id="3698573at2"/>
<protein>
    <recommendedName>
        <fullName evidence="2">exopolyphosphatase</fullName>
        <ecNumber evidence="2">3.6.1.11</ecNumber>
    </recommendedName>
</protein>
<dbReference type="GO" id="GO:0006793">
    <property type="term" value="P:phosphorus metabolic process"/>
    <property type="evidence" value="ECO:0007669"/>
    <property type="project" value="InterPro"/>
</dbReference>
<evidence type="ECO:0000313" key="7">
    <source>
        <dbReference type="EMBL" id="OAP44558.1"/>
    </source>
</evidence>
<dbReference type="AlphaFoldDB" id="A0A178YAS0"/>
<dbReference type="GO" id="GO:0004309">
    <property type="term" value="F:exopolyphosphatase activity"/>
    <property type="evidence" value="ECO:0007669"/>
    <property type="project" value="UniProtKB-EC"/>
</dbReference>
<dbReference type="Pfam" id="PF02541">
    <property type="entry name" value="Ppx-GppA"/>
    <property type="match status" value="1"/>
</dbReference>
<dbReference type="SUPFAM" id="SSF109604">
    <property type="entry name" value="HD-domain/PDEase-like"/>
    <property type="match status" value="1"/>
</dbReference>
<dbReference type="Pfam" id="PF21697">
    <property type="entry name" value="Ppx_C"/>
    <property type="match status" value="1"/>
</dbReference>
<comment type="similarity">
    <text evidence="1">Belongs to the GppA/Ppx family.</text>
</comment>
<keyword evidence="3" id="KW-0378">Hydrolase</keyword>
<comment type="catalytic activity">
    <reaction evidence="4">
        <text>[phosphate](n) + H2O = [phosphate](n-1) + phosphate + H(+)</text>
        <dbReference type="Rhea" id="RHEA:21528"/>
        <dbReference type="Rhea" id="RHEA-COMP:9859"/>
        <dbReference type="Rhea" id="RHEA-COMP:14279"/>
        <dbReference type="ChEBI" id="CHEBI:15377"/>
        <dbReference type="ChEBI" id="CHEBI:15378"/>
        <dbReference type="ChEBI" id="CHEBI:16838"/>
        <dbReference type="ChEBI" id="CHEBI:43474"/>
        <dbReference type="EC" id="3.6.1.11"/>
    </reaction>
</comment>
<dbReference type="STRING" id="36856.ATB98_16870"/>
<dbReference type="RefSeq" id="WP_066874432.1">
    <property type="nucleotide sequence ID" value="NZ_LNQB01000073.1"/>
</dbReference>
<organism evidence="7 8">
    <name type="scientific">Sinorhizobium saheli</name>
    <dbReference type="NCBI Taxonomy" id="36856"/>
    <lineage>
        <taxon>Bacteria</taxon>
        <taxon>Pseudomonadati</taxon>
        <taxon>Pseudomonadota</taxon>
        <taxon>Alphaproteobacteria</taxon>
        <taxon>Hyphomicrobiales</taxon>
        <taxon>Rhizobiaceae</taxon>
        <taxon>Sinorhizobium/Ensifer group</taxon>
        <taxon>Sinorhizobium</taxon>
    </lineage>
</organism>
<evidence type="ECO:0000256" key="4">
    <source>
        <dbReference type="ARBA" id="ARBA00047607"/>
    </source>
</evidence>
<evidence type="ECO:0000259" key="5">
    <source>
        <dbReference type="Pfam" id="PF02541"/>
    </source>
</evidence>
<proteinExistence type="inferred from homology"/>
<dbReference type="InterPro" id="IPR050273">
    <property type="entry name" value="GppA/Ppx_hydrolase"/>
</dbReference>
<evidence type="ECO:0000256" key="1">
    <source>
        <dbReference type="ARBA" id="ARBA00007125"/>
    </source>
</evidence>
<sequence>MVESEAQGRLPGIRPVSVVDIGSNSIRLVVYEGLSRSPAMLFNEKVMCGLGKGLDATGRMAEESVERALKALRRFRALSDQARSSSLYVLATAAAREATNGAAFIEKAQAILGQKVRILSGEEEAYYSAMGVVSGYHDPDGIVGDLGGGSLELVDVEGRRIGQGITLPLGGIRLFEHSNGSLSKARAWVRKFMKNADVLGKGTGRTFYAVGGTWRAIAKLHMEMRDYPLHMMQGYEISYEETMAILSEVIEPNKIEPSAYASISKSRRSLLPFGAVTMQEAIATMKPARVSFSAYGVREGYLFSLLSDEERLQDPLLTAANEIAILRARSPEHARELAEWTGRMVPFFGIEETEEESRYRQAACLLADISWRAHPDYRGLQALNIIAHSAFTGITHAGRAYIALANYYRLEGLNDDGATSPLAGITTPRLLEMAKLLGGLLRIAYLFSASMPGVVRHLTLRRSSRSDVDLEFVAPSTYADFAGERLEGRLQQLGKLTRMRLAFRFED</sequence>
<dbReference type="Gene3D" id="3.30.420.40">
    <property type="match status" value="1"/>
</dbReference>